<evidence type="ECO:0000313" key="2">
    <source>
        <dbReference type="EMBL" id="KAG0513051.1"/>
    </source>
</evidence>
<dbReference type="EMBL" id="CM027689">
    <property type="protein sequence ID" value="KAG0513051.1"/>
    <property type="molecule type" value="Genomic_DNA"/>
</dbReference>
<proteinExistence type="predicted"/>
<reference evidence="2" key="1">
    <citation type="journal article" date="2019" name="BMC Genomics">
        <title>A new reference genome for Sorghum bicolor reveals high levels of sequence similarity between sweet and grain genotypes: implications for the genetics of sugar metabolism.</title>
        <authorList>
            <person name="Cooper E.A."/>
            <person name="Brenton Z.W."/>
            <person name="Flinn B.S."/>
            <person name="Jenkins J."/>
            <person name="Shu S."/>
            <person name="Flowers D."/>
            <person name="Luo F."/>
            <person name="Wang Y."/>
            <person name="Xia P."/>
            <person name="Barry K."/>
            <person name="Daum C."/>
            <person name="Lipzen A."/>
            <person name="Yoshinaga Y."/>
            <person name="Schmutz J."/>
            <person name="Saski C."/>
            <person name="Vermerris W."/>
            <person name="Kresovich S."/>
        </authorList>
    </citation>
    <scope>NUCLEOTIDE SEQUENCE</scope>
</reference>
<organism evidence="2 3">
    <name type="scientific">Sorghum bicolor</name>
    <name type="common">Sorghum</name>
    <name type="synonym">Sorghum vulgare</name>
    <dbReference type="NCBI Taxonomy" id="4558"/>
    <lineage>
        <taxon>Eukaryota</taxon>
        <taxon>Viridiplantae</taxon>
        <taxon>Streptophyta</taxon>
        <taxon>Embryophyta</taxon>
        <taxon>Tracheophyta</taxon>
        <taxon>Spermatophyta</taxon>
        <taxon>Magnoliopsida</taxon>
        <taxon>Liliopsida</taxon>
        <taxon>Poales</taxon>
        <taxon>Poaceae</taxon>
        <taxon>PACMAD clade</taxon>
        <taxon>Panicoideae</taxon>
        <taxon>Andropogonodae</taxon>
        <taxon>Andropogoneae</taxon>
        <taxon>Sorghinae</taxon>
        <taxon>Sorghum</taxon>
    </lineage>
</organism>
<feature type="region of interest" description="Disordered" evidence="1">
    <location>
        <begin position="1"/>
        <end position="91"/>
    </location>
</feature>
<feature type="compositionally biased region" description="Basic and acidic residues" evidence="1">
    <location>
        <begin position="40"/>
        <end position="66"/>
    </location>
</feature>
<dbReference type="Proteomes" id="UP000807115">
    <property type="component" value="Chromosome 10"/>
</dbReference>
<protein>
    <submittedName>
        <fullName evidence="2">Uncharacterized protein</fullName>
    </submittedName>
</protein>
<comment type="caution">
    <text evidence="2">The sequence shown here is derived from an EMBL/GenBank/DDBJ whole genome shotgun (WGS) entry which is preliminary data.</text>
</comment>
<evidence type="ECO:0000313" key="3">
    <source>
        <dbReference type="Proteomes" id="UP000807115"/>
    </source>
</evidence>
<evidence type="ECO:0000256" key="1">
    <source>
        <dbReference type="SAM" id="MobiDB-lite"/>
    </source>
</evidence>
<gene>
    <name evidence="2" type="ORF">BDA96_10G067600</name>
</gene>
<feature type="compositionally biased region" description="Gly residues" evidence="1">
    <location>
        <begin position="27"/>
        <end position="36"/>
    </location>
</feature>
<accession>A0A921Q3D4</accession>
<dbReference type="AlphaFoldDB" id="A0A921Q3D4"/>
<reference evidence="2" key="2">
    <citation type="submission" date="2020-10" db="EMBL/GenBank/DDBJ databases">
        <authorList>
            <person name="Cooper E.A."/>
            <person name="Brenton Z.W."/>
            <person name="Flinn B.S."/>
            <person name="Jenkins J."/>
            <person name="Shu S."/>
            <person name="Flowers D."/>
            <person name="Luo F."/>
            <person name="Wang Y."/>
            <person name="Xia P."/>
            <person name="Barry K."/>
            <person name="Daum C."/>
            <person name="Lipzen A."/>
            <person name="Yoshinaga Y."/>
            <person name="Schmutz J."/>
            <person name="Saski C."/>
            <person name="Vermerris W."/>
            <person name="Kresovich S."/>
        </authorList>
    </citation>
    <scope>NUCLEOTIDE SEQUENCE</scope>
</reference>
<sequence>MEVHIGVGASSGHRPPGLSPCRRAPGAEGGQGGAQGAEGRTWREGGRGGRRGPDAEGGRTRREGGRGGRKSPPPPGEWAQREGRGGRVAALGTRTRLFEGTRFLGRPGCERVLKTEEGQNGLFP</sequence>
<name>A0A921Q3D4_SORBI</name>